<dbReference type="AlphaFoldDB" id="A0AAN8ET26"/>
<evidence type="ECO:0000313" key="2">
    <source>
        <dbReference type="EMBL" id="KAK5958152.1"/>
    </source>
</evidence>
<protein>
    <submittedName>
        <fullName evidence="2">Uncharacterized protein</fullName>
    </submittedName>
</protein>
<dbReference type="EMBL" id="JAKLMC020000002">
    <property type="protein sequence ID" value="KAK5958152.1"/>
    <property type="molecule type" value="Genomic_DNA"/>
</dbReference>
<comment type="caution">
    <text evidence="2">The sequence shown here is derived from an EMBL/GenBank/DDBJ whole genome shotgun (WGS) entry which is preliminary data.</text>
</comment>
<proteinExistence type="predicted"/>
<accession>A0AAN8ET26</accession>
<feature type="compositionally biased region" description="Polar residues" evidence="1">
    <location>
        <begin position="24"/>
        <end position="34"/>
    </location>
</feature>
<evidence type="ECO:0000313" key="3">
    <source>
        <dbReference type="Proteomes" id="UP001316803"/>
    </source>
</evidence>
<gene>
    <name evidence="2" type="ORF">OHC33_001342</name>
</gene>
<name>A0AAN8ET26_9EURO</name>
<evidence type="ECO:0000256" key="1">
    <source>
        <dbReference type="SAM" id="MobiDB-lite"/>
    </source>
</evidence>
<sequence length="78" mass="8113">MSQQSASKGSGEEKVSVNPIPATGHNSTETSATTSKEDYDKVGNPAEEQVSINPIPATGHDSTQSSVTTSKEDYEKAG</sequence>
<keyword evidence="3" id="KW-1185">Reference proteome</keyword>
<feature type="region of interest" description="Disordered" evidence="1">
    <location>
        <begin position="1"/>
        <end position="78"/>
    </location>
</feature>
<dbReference type="Proteomes" id="UP001316803">
    <property type="component" value="Unassembled WGS sequence"/>
</dbReference>
<feature type="compositionally biased region" description="Polar residues" evidence="1">
    <location>
        <begin position="60"/>
        <end position="69"/>
    </location>
</feature>
<organism evidence="2 3">
    <name type="scientific">Knufia fluminis</name>
    <dbReference type="NCBI Taxonomy" id="191047"/>
    <lineage>
        <taxon>Eukaryota</taxon>
        <taxon>Fungi</taxon>
        <taxon>Dikarya</taxon>
        <taxon>Ascomycota</taxon>
        <taxon>Pezizomycotina</taxon>
        <taxon>Eurotiomycetes</taxon>
        <taxon>Chaetothyriomycetidae</taxon>
        <taxon>Chaetothyriales</taxon>
        <taxon>Trichomeriaceae</taxon>
        <taxon>Knufia</taxon>
    </lineage>
</organism>
<reference evidence="2 3" key="1">
    <citation type="submission" date="2022-12" db="EMBL/GenBank/DDBJ databases">
        <title>Genomic features and morphological characterization of a novel Knufia sp. strain isolated from spacecraft assembly facility.</title>
        <authorList>
            <person name="Teixeira M."/>
            <person name="Chander A.M."/>
            <person name="Stajich J.E."/>
            <person name="Venkateswaran K."/>
        </authorList>
    </citation>
    <scope>NUCLEOTIDE SEQUENCE [LARGE SCALE GENOMIC DNA]</scope>
    <source>
        <strain evidence="2 3">FJI-L2-BK-P2</strain>
    </source>
</reference>